<organism evidence="2 3">
    <name type="scientific">Cohnella boryungensis</name>
    <dbReference type="NCBI Taxonomy" id="768479"/>
    <lineage>
        <taxon>Bacteria</taxon>
        <taxon>Bacillati</taxon>
        <taxon>Bacillota</taxon>
        <taxon>Bacilli</taxon>
        <taxon>Bacillales</taxon>
        <taxon>Paenibacillaceae</taxon>
        <taxon>Cohnella</taxon>
    </lineage>
</organism>
<dbReference type="Proteomes" id="UP001595755">
    <property type="component" value="Unassembled WGS sequence"/>
</dbReference>
<dbReference type="Pfam" id="PF01636">
    <property type="entry name" value="APH"/>
    <property type="match status" value="1"/>
</dbReference>
<gene>
    <name evidence="2" type="ORF">ACFO1S_28285</name>
</gene>
<protein>
    <submittedName>
        <fullName evidence="2">Aminoglycoside phosphotransferase family protein</fullName>
        <ecNumber evidence="2">2.7.1.-</ecNumber>
    </submittedName>
</protein>
<dbReference type="EMBL" id="JBHSED010000074">
    <property type="protein sequence ID" value="MFC4307330.1"/>
    <property type="molecule type" value="Genomic_DNA"/>
</dbReference>
<evidence type="ECO:0000259" key="1">
    <source>
        <dbReference type="Pfam" id="PF01636"/>
    </source>
</evidence>
<dbReference type="InterPro" id="IPR011009">
    <property type="entry name" value="Kinase-like_dom_sf"/>
</dbReference>
<sequence>MYQELMSSILWKEISDELATAIEQNRFLHGAPMEAGLEAEVFKVGTAESAYVLKVWNRASKPDVGFQYHLLKALHHRGIAVSRPLGWGFDGKDNPVLLTAYSGVAIGKVNKKKLIEIAGLLAGIHLLPKESWPIELPRYDFVDYFFPGIEEHPDLEERLLPLVRSTNMEQSCLIHGDYNLGNLLEAGGEYSIIDWTNGQLGDPRYDAAWSIILIGIYLNERYCSIYRSVFLAASLYSQEELEKFEAMAFIRWILLNRTTNLPRQKNTAENVRDLLLKNKYLSIELV</sequence>
<dbReference type="Gene3D" id="3.30.200.20">
    <property type="entry name" value="Phosphorylase Kinase, domain 1"/>
    <property type="match status" value="1"/>
</dbReference>
<dbReference type="InterPro" id="IPR002575">
    <property type="entry name" value="Aminoglycoside_PTrfase"/>
</dbReference>
<proteinExistence type="predicted"/>
<dbReference type="EC" id="2.7.1.-" evidence="2"/>
<evidence type="ECO:0000313" key="2">
    <source>
        <dbReference type="EMBL" id="MFC4307330.1"/>
    </source>
</evidence>
<comment type="caution">
    <text evidence="2">The sequence shown here is derived from an EMBL/GenBank/DDBJ whole genome shotgun (WGS) entry which is preliminary data.</text>
</comment>
<dbReference type="Gene3D" id="3.90.1200.10">
    <property type="match status" value="1"/>
</dbReference>
<keyword evidence="2" id="KW-0808">Transferase</keyword>
<accession>A0ABV8SJ56</accession>
<keyword evidence="3" id="KW-1185">Reference proteome</keyword>
<dbReference type="GO" id="GO:0016740">
    <property type="term" value="F:transferase activity"/>
    <property type="evidence" value="ECO:0007669"/>
    <property type="project" value="UniProtKB-KW"/>
</dbReference>
<name>A0ABV8SJ56_9BACL</name>
<feature type="domain" description="Aminoglycoside phosphotransferase" evidence="1">
    <location>
        <begin position="32"/>
        <end position="211"/>
    </location>
</feature>
<evidence type="ECO:0000313" key="3">
    <source>
        <dbReference type="Proteomes" id="UP001595755"/>
    </source>
</evidence>
<dbReference type="SUPFAM" id="SSF56112">
    <property type="entry name" value="Protein kinase-like (PK-like)"/>
    <property type="match status" value="1"/>
</dbReference>
<dbReference type="RefSeq" id="WP_204603064.1">
    <property type="nucleotide sequence ID" value="NZ_JBHSED010000074.1"/>
</dbReference>
<reference evidence="3" key="1">
    <citation type="journal article" date="2019" name="Int. J. Syst. Evol. Microbiol.">
        <title>The Global Catalogue of Microorganisms (GCM) 10K type strain sequencing project: providing services to taxonomists for standard genome sequencing and annotation.</title>
        <authorList>
            <consortium name="The Broad Institute Genomics Platform"/>
            <consortium name="The Broad Institute Genome Sequencing Center for Infectious Disease"/>
            <person name="Wu L."/>
            <person name="Ma J."/>
        </authorList>
    </citation>
    <scope>NUCLEOTIDE SEQUENCE [LARGE SCALE GENOMIC DNA]</scope>
    <source>
        <strain evidence="3">CGMCC 4.1641</strain>
    </source>
</reference>